<evidence type="ECO:0000313" key="2">
    <source>
        <dbReference type="EMBL" id="KAJ8377854.1"/>
    </source>
</evidence>
<accession>A0AAD7W2K0</accession>
<sequence>MLLVTPIDLNKSPGTRTGPDTERLQNVSASAQRARPVTVTVTRSVAEIRRQMVRTASRALTSPTRSNRASFEERSAVRRAPVTPAWGRCDTGPPARLAFSQMTFRVQHVITAKRPLWGPEAVAGKRAHRACGSPIDMCVRRRKARPLRSCQPALKKPLHRFLSSCALSQRAFPTGSRGELPPTNFLPALQNRCCKNRFLNG</sequence>
<feature type="region of interest" description="Disordered" evidence="1">
    <location>
        <begin position="57"/>
        <end position="76"/>
    </location>
</feature>
<dbReference type="AlphaFoldDB" id="A0AAD7W2K0"/>
<feature type="region of interest" description="Disordered" evidence="1">
    <location>
        <begin position="1"/>
        <end position="23"/>
    </location>
</feature>
<feature type="compositionally biased region" description="Polar residues" evidence="1">
    <location>
        <begin position="58"/>
        <end position="69"/>
    </location>
</feature>
<name>A0AAD7W2K0_9TELE</name>
<gene>
    <name evidence="2" type="ORF">AAFF_G00250860</name>
</gene>
<reference evidence="2" key="1">
    <citation type="journal article" date="2023" name="Science">
        <title>Genome structures resolve the early diversification of teleost fishes.</title>
        <authorList>
            <person name="Parey E."/>
            <person name="Louis A."/>
            <person name="Montfort J."/>
            <person name="Bouchez O."/>
            <person name="Roques C."/>
            <person name="Iampietro C."/>
            <person name="Lluch J."/>
            <person name="Castinel A."/>
            <person name="Donnadieu C."/>
            <person name="Desvignes T."/>
            <person name="Floi Bucao C."/>
            <person name="Jouanno E."/>
            <person name="Wen M."/>
            <person name="Mejri S."/>
            <person name="Dirks R."/>
            <person name="Jansen H."/>
            <person name="Henkel C."/>
            <person name="Chen W.J."/>
            <person name="Zahm M."/>
            <person name="Cabau C."/>
            <person name="Klopp C."/>
            <person name="Thompson A.W."/>
            <person name="Robinson-Rechavi M."/>
            <person name="Braasch I."/>
            <person name="Lecointre G."/>
            <person name="Bobe J."/>
            <person name="Postlethwait J.H."/>
            <person name="Berthelot C."/>
            <person name="Roest Crollius H."/>
            <person name="Guiguen Y."/>
        </authorList>
    </citation>
    <scope>NUCLEOTIDE SEQUENCE</scope>
    <source>
        <strain evidence="2">NC1722</strain>
    </source>
</reference>
<proteinExistence type="predicted"/>
<protein>
    <submittedName>
        <fullName evidence="2">Uncharacterized protein</fullName>
    </submittedName>
</protein>
<organism evidence="2 3">
    <name type="scientific">Aldrovandia affinis</name>
    <dbReference type="NCBI Taxonomy" id="143900"/>
    <lineage>
        <taxon>Eukaryota</taxon>
        <taxon>Metazoa</taxon>
        <taxon>Chordata</taxon>
        <taxon>Craniata</taxon>
        <taxon>Vertebrata</taxon>
        <taxon>Euteleostomi</taxon>
        <taxon>Actinopterygii</taxon>
        <taxon>Neopterygii</taxon>
        <taxon>Teleostei</taxon>
        <taxon>Notacanthiformes</taxon>
        <taxon>Halosauridae</taxon>
        <taxon>Aldrovandia</taxon>
    </lineage>
</organism>
<evidence type="ECO:0000313" key="3">
    <source>
        <dbReference type="Proteomes" id="UP001221898"/>
    </source>
</evidence>
<comment type="caution">
    <text evidence="2">The sequence shown here is derived from an EMBL/GenBank/DDBJ whole genome shotgun (WGS) entry which is preliminary data.</text>
</comment>
<dbReference type="Proteomes" id="UP001221898">
    <property type="component" value="Unassembled WGS sequence"/>
</dbReference>
<evidence type="ECO:0000256" key="1">
    <source>
        <dbReference type="SAM" id="MobiDB-lite"/>
    </source>
</evidence>
<keyword evidence="3" id="KW-1185">Reference proteome</keyword>
<dbReference type="EMBL" id="JAINUG010000338">
    <property type="protein sequence ID" value="KAJ8377854.1"/>
    <property type="molecule type" value="Genomic_DNA"/>
</dbReference>